<sequence>MLFKSIFLAGALQAALSTALNIDIPNIEIHQENRCSYDIWVWSVDGKGSSKAIKVPKRTKWSEPIRSTCAGCGVVFKVSKTDQIVNGKHTQFEYAIANNQIYYDISFVNCASGKSADNCPGYHNGLSMDSPNTKCGKINCKGGSYCPTQAYYVDTPLQKLGIAEPVFGCGSAGTAMDINMRMCGDEKALKRSVAGRLMISE</sequence>
<evidence type="ECO:0000313" key="2">
    <source>
        <dbReference type="EMBL" id="KAF1952025.1"/>
    </source>
</evidence>
<dbReference type="Proteomes" id="UP000800035">
    <property type="component" value="Unassembled WGS sequence"/>
</dbReference>
<reference evidence="2" key="1">
    <citation type="journal article" date="2020" name="Stud. Mycol.">
        <title>101 Dothideomycetes genomes: a test case for predicting lifestyles and emergence of pathogens.</title>
        <authorList>
            <person name="Haridas S."/>
            <person name="Albert R."/>
            <person name="Binder M."/>
            <person name="Bloem J."/>
            <person name="Labutti K."/>
            <person name="Salamov A."/>
            <person name="Andreopoulos B."/>
            <person name="Baker S."/>
            <person name="Barry K."/>
            <person name="Bills G."/>
            <person name="Bluhm B."/>
            <person name="Cannon C."/>
            <person name="Castanera R."/>
            <person name="Culley D."/>
            <person name="Daum C."/>
            <person name="Ezra D."/>
            <person name="Gonzalez J."/>
            <person name="Henrissat B."/>
            <person name="Kuo A."/>
            <person name="Liang C."/>
            <person name="Lipzen A."/>
            <person name="Lutzoni F."/>
            <person name="Magnuson J."/>
            <person name="Mondo S."/>
            <person name="Nolan M."/>
            <person name="Ohm R."/>
            <person name="Pangilinan J."/>
            <person name="Park H.-J."/>
            <person name="Ramirez L."/>
            <person name="Alfaro M."/>
            <person name="Sun H."/>
            <person name="Tritt A."/>
            <person name="Yoshinaga Y."/>
            <person name="Zwiers L.-H."/>
            <person name="Turgeon B."/>
            <person name="Goodwin S."/>
            <person name="Spatafora J."/>
            <person name="Crous P."/>
            <person name="Grigoriev I."/>
        </authorList>
    </citation>
    <scope>NUCLEOTIDE SEQUENCE</scope>
    <source>
        <strain evidence="2">CBS 675.92</strain>
    </source>
</reference>
<accession>A0A6A5TGU8</accession>
<dbReference type="SUPFAM" id="SSF49870">
    <property type="entry name" value="Osmotin, thaumatin-like protein"/>
    <property type="match status" value="1"/>
</dbReference>
<keyword evidence="1" id="KW-0732">Signal</keyword>
<feature type="chain" id="PRO_5025614232" evidence="1">
    <location>
        <begin position="20"/>
        <end position="201"/>
    </location>
</feature>
<protein>
    <submittedName>
        <fullName evidence="2">Uncharacterized protein</fullName>
    </submittedName>
</protein>
<name>A0A6A5TGU8_9PLEO</name>
<evidence type="ECO:0000313" key="3">
    <source>
        <dbReference type="Proteomes" id="UP000800035"/>
    </source>
</evidence>
<organism evidence="2 3">
    <name type="scientific">Byssothecium circinans</name>
    <dbReference type="NCBI Taxonomy" id="147558"/>
    <lineage>
        <taxon>Eukaryota</taxon>
        <taxon>Fungi</taxon>
        <taxon>Dikarya</taxon>
        <taxon>Ascomycota</taxon>
        <taxon>Pezizomycotina</taxon>
        <taxon>Dothideomycetes</taxon>
        <taxon>Pleosporomycetidae</taxon>
        <taxon>Pleosporales</taxon>
        <taxon>Massarineae</taxon>
        <taxon>Massarinaceae</taxon>
        <taxon>Byssothecium</taxon>
    </lineage>
</organism>
<evidence type="ECO:0000256" key="1">
    <source>
        <dbReference type="SAM" id="SignalP"/>
    </source>
</evidence>
<feature type="signal peptide" evidence="1">
    <location>
        <begin position="1"/>
        <end position="19"/>
    </location>
</feature>
<dbReference type="Gene3D" id="2.60.110.10">
    <property type="entry name" value="Thaumatin"/>
    <property type="match status" value="1"/>
</dbReference>
<dbReference type="InterPro" id="IPR037176">
    <property type="entry name" value="Osmotin/thaumatin-like_sf"/>
</dbReference>
<dbReference type="PANTHER" id="PTHR36195:SF4">
    <property type="entry name" value="DOMAIN PROTEIN, PUTATIVE (AFU_ORTHOLOGUE AFUA_5G01990)-RELATED"/>
    <property type="match status" value="1"/>
</dbReference>
<dbReference type="AlphaFoldDB" id="A0A6A5TGU8"/>
<dbReference type="PANTHER" id="PTHR36195">
    <property type="entry name" value="DOMAIN PROTEIN, PUTATIVE (AFU_ORTHOLOGUE AFUA_5G01990)-RELATED-RELATED"/>
    <property type="match status" value="1"/>
</dbReference>
<proteinExistence type="predicted"/>
<dbReference type="OrthoDB" id="5144514at2759"/>
<gene>
    <name evidence="2" type="ORF">CC80DRAFT_519023</name>
</gene>
<dbReference type="EMBL" id="ML977013">
    <property type="protein sequence ID" value="KAF1952025.1"/>
    <property type="molecule type" value="Genomic_DNA"/>
</dbReference>
<dbReference type="InterPro" id="IPR006771">
    <property type="entry name" value="CetA-like"/>
</dbReference>
<keyword evidence="3" id="KW-1185">Reference proteome</keyword>
<dbReference type="Pfam" id="PF04681">
    <property type="entry name" value="Bys1"/>
    <property type="match status" value="1"/>
</dbReference>